<feature type="chain" id="PRO_5041672833" description="WAP domain-containing protein" evidence="1">
    <location>
        <begin position="25"/>
        <end position="87"/>
    </location>
</feature>
<evidence type="ECO:0000256" key="1">
    <source>
        <dbReference type="SAM" id="SignalP"/>
    </source>
</evidence>
<keyword evidence="1" id="KW-0732">Signal</keyword>
<reference evidence="3" key="1">
    <citation type="submission" date="2023-11" db="UniProtKB">
        <authorList>
            <consortium name="WormBaseParasite"/>
        </authorList>
    </citation>
    <scope>IDENTIFICATION</scope>
</reference>
<accession>A0AA85A8V6</accession>
<dbReference type="WBParaSite" id="SMRG1_67550.1">
    <property type="protein sequence ID" value="SMRG1_67550.1"/>
    <property type="gene ID" value="SMRG1_67550"/>
</dbReference>
<protein>
    <recommendedName>
        <fullName evidence="4">WAP domain-containing protein</fullName>
    </recommendedName>
</protein>
<evidence type="ECO:0000313" key="3">
    <source>
        <dbReference type="WBParaSite" id="SMRG1_67550.1"/>
    </source>
</evidence>
<dbReference type="AlphaFoldDB" id="A0AA85A8V6"/>
<feature type="signal peptide" evidence="1">
    <location>
        <begin position="1"/>
        <end position="24"/>
    </location>
</feature>
<proteinExistence type="predicted"/>
<name>A0AA85A8V6_9TREM</name>
<organism evidence="2 3">
    <name type="scientific">Schistosoma margrebowiei</name>
    <dbReference type="NCBI Taxonomy" id="48269"/>
    <lineage>
        <taxon>Eukaryota</taxon>
        <taxon>Metazoa</taxon>
        <taxon>Spiralia</taxon>
        <taxon>Lophotrochozoa</taxon>
        <taxon>Platyhelminthes</taxon>
        <taxon>Trematoda</taxon>
        <taxon>Digenea</taxon>
        <taxon>Strigeidida</taxon>
        <taxon>Schistosomatoidea</taxon>
        <taxon>Schistosomatidae</taxon>
        <taxon>Schistosoma</taxon>
    </lineage>
</organism>
<evidence type="ECO:0000313" key="2">
    <source>
        <dbReference type="Proteomes" id="UP000050790"/>
    </source>
</evidence>
<evidence type="ECO:0008006" key="4">
    <source>
        <dbReference type="Google" id="ProtNLM"/>
    </source>
</evidence>
<sequence length="87" mass="9707">MKSSGTICLAVFYLLNLFAIFSDSAEWIITCNRTTCCDEDGDSKICCVGNDCKDVRKPRLSGADDVNLYRRKLGMAHKLGELLKKLN</sequence>
<dbReference type="Proteomes" id="UP000050790">
    <property type="component" value="Unassembled WGS sequence"/>
</dbReference>